<evidence type="ECO:0000256" key="1">
    <source>
        <dbReference type="SAM" id="Phobius"/>
    </source>
</evidence>
<keyword evidence="1" id="KW-0472">Membrane</keyword>
<accession>A0A0A9HEA2</accession>
<reference evidence="2" key="1">
    <citation type="submission" date="2014-09" db="EMBL/GenBank/DDBJ databases">
        <authorList>
            <person name="Magalhaes I.L.F."/>
            <person name="Oliveira U."/>
            <person name="Santos F.R."/>
            <person name="Vidigal T.H.D.A."/>
            <person name="Brescovit A.D."/>
            <person name="Santos A.J."/>
        </authorList>
    </citation>
    <scope>NUCLEOTIDE SEQUENCE</scope>
    <source>
        <tissue evidence="2">Shoot tissue taken approximately 20 cm above the soil surface</tissue>
    </source>
</reference>
<proteinExistence type="predicted"/>
<dbReference type="EMBL" id="GBRH01166653">
    <property type="protein sequence ID" value="JAE31243.1"/>
    <property type="molecule type" value="Transcribed_RNA"/>
</dbReference>
<keyword evidence="1" id="KW-1133">Transmembrane helix</keyword>
<name>A0A0A9HEA2_ARUDO</name>
<keyword evidence="1" id="KW-0812">Transmembrane</keyword>
<organism evidence="2">
    <name type="scientific">Arundo donax</name>
    <name type="common">Giant reed</name>
    <name type="synonym">Donax arundinaceus</name>
    <dbReference type="NCBI Taxonomy" id="35708"/>
    <lineage>
        <taxon>Eukaryota</taxon>
        <taxon>Viridiplantae</taxon>
        <taxon>Streptophyta</taxon>
        <taxon>Embryophyta</taxon>
        <taxon>Tracheophyta</taxon>
        <taxon>Spermatophyta</taxon>
        <taxon>Magnoliopsida</taxon>
        <taxon>Liliopsida</taxon>
        <taxon>Poales</taxon>
        <taxon>Poaceae</taxon>
        <taxon>PACMAD clade</taxon>
        <taxon>Arundinoideae</taxon>
        <taxon>Arundineae</taxon>
        <taxon>Arundo</taxon>
    </lineage>
</organism>
<protein>
    <submittedName>
        <fullName evidence="2">Uncharacterized protein</fullName>
    </submittedName>
</protein>
<feature type="transmembrane region" description="Helical" evidence="1">
    <location>
        <begin position="25"/>
        <end position="44"/>
    </location>
</feature>
<evidence type="ECO:0000313" key="2">
    <source>
        <dbReference type="EMBL" id="JAE31243.1"/>
    </source>
</evidence>
<sequence length="72" mass="8445">MKFCLTYTRASTITLPFVTKTPMQMLPDLIFLIFGCLLFQSYFAKKFLRRPCIINLMLTLSYIVAVRNFQLV</sequence>
<dbReference type="AlphaFoldDB" id="A0A0A9HEA2"/>
<reference evidence="2" key="2">
    <citation type="journal article" date="2015" name="Data Brief">
        <title>Shoot transcriptome of the giant reed, Arundo donax.</title>
        <authorList>
            <person name="Barrero R.A."/>
            <person name="Guerrero F.D."/>
            <person name="Moolhuijzen P."/>
            <person name="Goolsby J.A."/>
            <person name="Tidwell J."/>
            <person name="Bellgard S.E."/>
            <person name="Bellgard M.I."/>
        </authorList>
    </citation>
    <scope>NUCLEOTIDE SEQUENCE</scope>
    <source>
        <tissue evidence="2">Shoot tissue taken approximately 20 cm above the soil surface</tissue>
    </source>
</reference>